<dbReference type="SUPFAM" id="SSF53041">
    <property type="entry name" value="Resolvase-like"/>
    <property type="match status" value="1"/>
</dbReference>
<reference evidence="2 3" key="1">
    <citation type="submission" date="2015-10" db="EMBL/GenBank/DDBJ databases">
        <authorList>
            <person name="Gilbert D.G."/>
        </authorList>
    </citation>
    <scope>NUCLEOTIDE SEQUENCE [LARGE SCALE GENOMIC DNA]</scope>
    <source>
        <strain evidence="2 3">NRRL B-16712</strain>
    </source>
</reference>
<feature type="domain" description="Recombinase" evidence="1">
    <location>
        <begin position="125"/>
        <end position="288"/>
    </location>
</feature>
<comment type="caution">
    <text evidence="2">The sequence shown here is derived from an EMBL/GenBank/DDBJ whole genome shotgun (WGS) entry which is preliminary data.</text>
</comment>
<gene>
    <name evidence="2" type="ORF">ADL15_33450</name>
</gene>
<dbReference type="EMBL" id="LLZH01000294">
    <property type="protein sequence ID" value="KUL27750.1"/>
    <property type="molecule type" value="Genomic_DNA"/>
</dbReference>
<dbReference type="Pfam" id="PF13408">
    <property type="entry name" value="Zn_ribbon_recom"/>
    <property type="match status" value="1"/>
</dbReference>
<dbReference type="Gene3D" id="3.90.1750.20">
    <property type="entry name" value="Putative Large Serine Recombinase, Chain B, Domain 2"/>
    <property type="match status" value="1"/>
</dbReference>
<dbReference type="InterPro" id="IPR006119">
    <property type="entry name" value="Resolv_N"/>
</dbReference>
<dbReference type="InterPro" id="IPR036162">
    <property type="entry name" value="Resolvase-like_N_sf"/>
</dbReference>
<dbReference type="PANTHER" id="PTHR30461:SF23">
    <property type="entry name" value="DNA RECOMBINASE-RELATED"/>
    <property type="match status" value="1"/>
</dbReference>
<protein>
    <recommendedName>
        <fullName evidence="1">Recombinase domain-containing protein</fullName>
    </recommendedName>
</protein>
<sequence length="469" mass="51589">MVAEFFDEGWSRSLPWTRRPQAAALLAAAANPACEFDAVVVAEFERAFTAGQAQSVIAQLNAYGVQLWLPELEGPVDLAEPEHRAMLKMLGHQSQREVLRNRFRTSAAMAAQVREQGRNLGGRPPYGYLLVDAGPHPNKVHAKWGRRLHRLDIDPVAAPHVRWIFACRLQGCSVSSIARALNERGVPSPSAHDPERNPHRRRTVWTLRTVAAILANPRYTGQQVWNRQFTDHREAVPGDKRSSMGPVRVWNPRSDWVVSAEQTHPELVSAADYLAAQGITAVAEPDSGQVRRYALTGLLICAVCGRRMSAHWLNRKPGYRCRHGHTSAQLAAEGMPPWVYWPQERLFSTLQALDAELADLGDAEDLGAYLRANDLVVVCGSGTLEIEDAIVESADEFDPVTPADPGADGYTATVADQSPVPAQRGPAQLALPFTVGGRRRGRGPVVPDAVAIRKAWTAENPGRNRVKRE</sequence>
<dbReference type="InterPro" id="IPR038109">
    <property type="entry name" value="DNA_bind_recomb_sf"/>
</dbReference>
<name>A0A101JJ25_9ACTN</name>
<dbReference type="Pfam" id="PF07508">
    <property type="entry name" value="Recombinase"/>
    <property type="match status" value="1"/>
</dbReference>
<dbReference type="Pfam" id="PF00239">
    <property type="entry name" value="Resolvase"/>
    <property type="match status" value="1"/>
</dbReference>
<accession>A0A101JJ25</accession>
<proteinExistence type="predicted"/>
<dbReference type="PROSITE" id="PS51737">
    <property type="entry name" value="RECOMBINASE_DNA_BIND"/>
    <property type="match status" value="1"/>
</dbReference>
<dbReference type="Gene3D" id="3.40.50.1390">
    <property type="entry name" value="Resolvase, N-terminal catalytic domain"/>
    <property type="match status" value="1"/>
</dbReference>
<keyword evidence="3" id="KW-1185">Reference proteome</keyword>
<evidence type="ECO:0000313" key="2">
    <source>
        <dbReference type="EMBL" id="KUL27750.1"/>
    </source>
</evidence>
<dbReference type="AlphaFoldDB" id="A0A101JJ25"/>
<dbReference type="GO" id="GO:0000150">
    <property type="term" value="F:DNA strand exchange activity"/>
    <property type="evidence" value="ECO:0007669"/>
    <property type="project" value="InterPro"/>
</dbReference>
<dbReference type="InterPro" id="IPR050639">
    <property type="entry name" value="SSR_resolvase"/>
</dbReference>
<dbReference type="InterPro" id="IPR011109">
    <property type="entry name" value="DNA_bind_recombinase_dom"/>
</dbReference>
<evidence type="ECO:0000259" key="1">
    <source>
        <dbReference type="PROSITE" id="PS51737"/>
    </source>
</evidence>
<dbReference type="Proteomes" id="UP000053244">
    <property type="component" value="Unassembled WGS sequence"/>
</dbReference>
<evidence type="ECO:0000313" key="3">
    <source>
        <dbReference type="Proteomes" id="UP000053244"/>
    </source>
</evidence>
<dbReference type="PANTHER" id="PTHR30461">
    <property type="entry name" value="DNA-INVERTASE FROM LAMBDOID PROPHAGE"/>
    <property type="match status" value="1"/>
</dbReference>
<dbReference type="InterPro" id="IPR025827">
    <property type="entry name" value="Zn_ribbon_recom_dom"/>
</dbReference>
<dbReference type="GO" id="GO:0003677">
    <property type="term" value="F:DNA binding"/>
    <property type="evidence" value="ECO:0007669"/>
    <property type="project" value="InterPro"/>
</dbReference>
<organism evidence="2 3">
    <name type="scientific">Actinoplanes awajinensis subsp. mycoplanecinus</name>
    <dbReference type="NCBI Taxonomy" id="135947"/>
    <lineage>
        <taxon>Bacteria</taxon>
        <taxon>Bacillati</taxon>
        <taxon>Actinomycetota</taxon>
        <taxon>Actinomycetes</taxon>
        <taxon>Micromonosporales</taxon>
        <taxon>Micromonosporaceae</taxon>
        <taxon>Actinoplanes</taxon>
    </lineage>
</organism>